<dbReference type="Pfam" id="PF01058">
    <property type="entry name" value="Oxidored_q6"/>
    <property type="match status" value="1"/>
</dbReference>
<dbReference type="EMBL" id="VMGL01000001">
    <property type="protein sequence ID" value="TSC97498.1"/>
    <property type="molecule type" value="Genomic_DNA"/>
</dbReference>
<feature type="domain" description="NADH:ubiquinone oxidoreductase-like 20kDa subunit" evidence="2">
    <location>
        <begin position="13"/>
        <end position="167"/>
    </location>
</feature>
<dbReference type="PANTHER" id="PTHR42845:SF3">
    <property type="entry name" value="CYTOSOLIC NIFE-HYDROGENASE, DELTA SUBUNIT"/>
    <property type="match status" value="1"/>
</dbReference>
<dbReference type="GO" id="GO:0016491">
    <property type="term" value="F:oxidoreductase activity"/>
    <property type="evidence" value="ECO:0007669"/>
    <property type="project" value="UniProtKB-KW"/>
</dbReference>
<evidence type="ECO:0000313" key="4">
    <source>
        <dbReference type="Proteomes" id="UP000318711"/>
    </source>
</evidence>
<dbReference type="InterPro" id="IPR006137">
    <property type="entry name" value="NADH_UbQ_OxRdtase-like_20kDa"/>
</dbReference>
<gene>
    <name evidence="3" type="ORF">CEN88_11</name>
</gene>
<dbReference type="InterPro" id="IPR037024">
    <property type="entry name" value="NiFe_Hase_small_N_sf"/>
</dbReference>
<dbReference type="SUPFAM" id="SSF56770">
    <property type="entry name" value="HydA/Nqo6-like"/>
    <property type="match status" value="1"/>
</dbReference>
<comment type="caution">
    <text evidence="3">The sequence shown here is derived from an EMBL/GenBank/DDBJ whole genome shotgun (WGS) entry which is preliminary data.</text>
</comment>
<keyword evidence="1" id="KW-0560">Oxidoreductase</keyword>
<sequence>MKKKVAVFDLTDCEGCELQFLVLKEKLLELGQEVDIVNWRLLGEAQQTTDNRQLTTDNRQQTTDNRQLTTNYDIALVEGTVMTDDDINLLQEIRAKSKTLVALGSCAVNGNIPTLIKREDRAKVVESIYGQNYKARAIGAWPLSHFVKVDMDLPGCPVEVQKLEEFIRRVMGE</sequence>
<evidence type="ECO:0000256" key="1">
    <source>
        <dbReference type="ARBA" id="ARBA00023002"/>
    </source>
</evidence>
<evidence type="ECO:0000259" key="2">
    <source>
        <dbReference type="Pfam" id="PF01058"/>
    </source>
</evidence>
<dbReference type="InterPro" id="IPR051349">
    <property type="entry name" value="Hydrogenase_assoc-protein"/>
</dbReference>
<dbReference type="AlphaFoldDB" id="A0A554LX97"/>
<accession>A0A554LX97</accession>
<dbReference type="Gene3D" id="3.40.50.700">
    <property type="entry name" value="NADH:ubiquinone oxidoreductase-like, 20kDa subunit"/>
    <property type="match status" value="1"/>
</dbReference>
<evidence type="ECO:0000313" key="3">
    <source>
        <dbReference type="EMBL" id="TSC97498.1"/>
    </source>
</evidence>
<name>A0A554LX97_9BACT</name>
<dbReference type="GO" id="GO:0051536">
    <property type="term" value="F:iron-sulfur cluster binding"/>
    <property type="evidence" value="ECO:0007669"/>
    <property type="project" value="InterPro"/>
</dbReference>
<organism evidence="3 4">
    <name type="scientific">Candidatus Berkelbacteria bacterium Licking1014_2</name>
    <dbReference type="NCBI Taxonomy" id="2017146"/>
    <lineage>
        <taxon>Bacteria</taxon>
        <taxon>Candidatus Berkelbacteria</taxon>
    </lineage>
</organism>
<protein>
    <submittedName>
        <fullName evidence="3">Sulfhydrogenase II, delta chain</fullName>
    </submittedName>
</protein>
<dbReference type="PANTHER" id="PTHR42845">
    <property type="entry name" value="COENZYME F420-REDUCING HYDROGENASE, GAMMA SUBUNIT"/>
    <property type="match status" value="1"/>
</dbReference>
<dbReference type="Proteomes" id="UP000318711">
    <property type="component" value="Unassembled WGS sequence"/>
</dbReference>
<reference evidence="3 4" key="1">
    <citation type="submission" date="2017-07" db="EMBL/GenBank/DDBJ databases">
        <title>Mechanisms for carbon and nitrogen cycling indicate functional differentiation within the Candidate Phyla Radiation.</title>
        <authorList>
            <person name="Danczak R.E."/>
            <person name="Johnston M.D."/>
            <person name="Kenah C."/>
            <person name="Slattery M."/>
            <person name="Wrighton K.C."/>
            <person name="Wilkins M.J."/>
        </authorList>
    </citation>
    <scope>NUCLEOTIDE SEQUENCE [LARGE SCALE GENOMIC DNA]</scope>
    <source>
        <strain evidence="3">Licking1014_2</strain>
    </source>
</reference>
<proteinExistence type="predicted"/>